<dbReference type="GO" id="GO:0003697">
    <property type="term" value="F:single-stranded DNA binding"/>
    <property type="evidence" value="ECO:0007669"/>
    <property type="project" value="InterPro"/>
</dbReference>
<proteinExistence type="inferred from homology"/>
<evidence type="ECO:0000313" key="8">
    <source>
        <dbReference type="EMBL" id="KGA14650.1"/>
    </source>
</evidence>
<keyword evidence="7" id="KW-0456">Lyase</keyword>
<gene>
    <name evidence="8" type="ORF">GM50_19290</name>
</gene>
<dbReference type="InterPro" id="IPR003738">
    <property type="entry name" value="SRAP"/>
</dbReference>
<keyword evidence="4" id="KW-0378">Hydrolase</keyword>
<name>A0A094PS99_9ZZZZ</name>
<accession>A0A094PS99</accession>
<organism evidence="8">
    <name type="scientific">freshwater metagenome</name>
    <dbReference type="NCBI Taxonomy" id="449393"/>
    <lineage>
        <taxon>unclassified sequences</taxon>
        <taxon>metagenomes</taxon>
        <taxon>ecological metagenomes</taxon>
    </lineage>
</organism>
<protein>
    <recommendedName>
        <fullName evidence="9">Abasic site processing protein</fullName>
    </recommendedName>
</protein>
<dbReference type="AlphaFoldDB" id="A0A094PS99"/>
<evidence type="ECO:0000256" key="5">
    <source>
        <dbReference type="ARBA" id="ARBA00023124"/>
    </source>
</evidence>
<comment type="caution">
    <text evidence="8">The sequence shown here is derived from an EMBL/GenBank/DDBJ whole genome shotgun (WGS) entry which is preliminary data.</text>
</comment>
<dbReference type="Gene3D" id="3.90.1680.10">
    <property type="entry name" value="SOS response associated peptidase-like"/>
    <property type="match status" value="1"/>
</dbReference>
<reference evidence="8" key="1">
    <citation type="submission" date="2014-05" db="EMBL/GenBank/DDBJ databases">
        <title>Key roles for freshwater Actinobacteria revealed by deep metagenomic sequencing.</title>
        <authorList>
            <person name="Ghai R."/>
            <person name="Mizuno C.M."/>
            <person name="Picazo A."/>
            <person name="Camacho A."/>
            <person name="Rodriguez-Valera F."/>
        </authorList>
    </citation>
    <scope>NUCLEOTIDE SEQUENCE</scope>
</reference>
<dbReference type="GO" id="GO:0016829">
    <property type="term" value="F:lyase activity"/>
    <property type="evidence" value="ECO:0007669"/>
    <property type="project" value="UniProtKB-KW"/>
</dbReference>
<keyword evidence="5" id="KW-0190">Covalent protein-DNA linkage</keyword>
<keyword evidence="2" id="KW-0645">Protease</keyword>
<dbReference type="InterPro" id="IPR036590">
    <property type="entry name" value="SRAP-like"/>
</dbReference>
<dbReference type="EMBL" id="JNSK01000122">
    <property type="protein sequence ID" value="KGA14650.1"/>
    <property type="molecule type" value="Genomic_DNA"/>
</dbReference>
<evidence type="ECO:0000256" key="7">
    <source>
        <dbReference type="ARBA" id="ARBA00023239"/>
    </source>
</evidence>
<evidence type="ECO:0000256" key="2">
    <source>
        <dbReference type="ARBA" id="ARBA00022670"/>
    </source>
</evidence>
<evidence type="ECO:0000256" key="4">
    <source>
        <dbReference type="ARBA" id="ARBA00022801"/>
    </source>
</evidence>
<evidence type="ECO:0000256" key="3">
    <source>
        <dbReference type="ARBA" id="ARBA00022763"/>
    </source>
</evidence>
<comment type="similarity">
    <text evidence="1">Belongs to the SOS response-associated peptidase family.</text>
</comment>
<dbReference type="GO" id="GO:0008233">
    <property type="term" value="F:peptidase activity"/>
    <property type="evidence" value="ECO:0007669"/>
    <property type="project" value="UniProtKB-KW"/>
</dbReference>
<evidence type="ECO:0000256" key="1">
    <source>
        <dbReference type="ARBA" id="ARBA00008136"/>
    </source>
</evidence>
<evidence type="ECO:0008006" key="9">
    <source>
        <dbReference type="Google" id="ProtNLM"/>
    </source>
</evidence>
<dbReference type="GO" id="GO:0006508">
    <property type="term" value="P:proteolysis"/>
    <property type="evidence" value="ECO:0007669"/>
    <property type="project" value="UniProtKB-KW"/>
</dbReference>
<sequence>MCGRYAQTADMCELMEQFSVTGTSPESSLPLNWNIAPTNPIYIVRANDKSGSDAGQQKELAVVSWGLIGPWLTDYQEARASQSRAINARSESIHEKPTFRNAFRATRCLIPATGYYEWATALGKYSPKQPFYISARDGNQLPIAGIWSSWRAPNGEVIETASIITQEAQGELESIHSRMPVFMPADRWHTWLNPRNTDVNELKSLMVIENPESIVKAYPVSSAVNSVGNNGKGLIVEMPLGEPETLF</sequence>
<dbReference type="SUPFAM" id="SSF143081">
    <property type="entry name" value="BB1717-like"/>
    <property type="match status" value="1"/>
</dbReference>
<keyword evidence="3" id="KW-0227">DNA damage</keyword>
<dbReference type="PANTHER" id="PTHR13604:SF0">
    <property type="entry name" value="ABASIC SITE PROCESSING PROTEIN HMCES"/>
    <property type="match status" value="1"/>
</dbReference>
<dbReference type="GO" id="GO:0106300">
    <property type="term" value="P:protein-DNA covalent cross-linking repair"/>
    <property type="evidence" value="ECO:0007669"/>
    <property type="project" value="InterPro"/>
</dbReference>
<dbReference type="PANTHER" id="PTHR13604">
    <property type="entry name" value="DC12-RELATED"/>
    <property type="match status" value="1"/>
</dbReference>
<dbReference type="Pfam" id="PF02586">
    <property type="entry name" value="SRAP"/>
    <property type="match status" value="1"/>
</dbReference>
<keyword evidence="6" id="KW-0238">DNA-binding</keyword>
<evidence type="ECO:0000256" key="6">
    <source>
        <dbReference type="ARBA" id="ARBA00023125"/>
    </source>
</evidence>